<dbReference type="Pfam" id="PF07120">
    <property type="entry name" value="DUF1376"/>
    <property type="match status" value="1"/>
</dbReference>
<reference evidence="2 3" key="1">
    <citation type="journal article" date="2018" name="Microbes Environ.">
        <title>Comparative Genomic Insights into Endofungal Lifestyles of Two Bacterial Endosymbionts, Mycoavidus cysteinexigens and Burkholderia rhizoxinica.</title>
        <authorList>
            <person name="Sharmin D."/>
            <person name="Guo Y."/>
            <person name="Nishizawa T."/>
            <person name="Ohshima S."/>
            <person name="Sato Y."/>
            <person name="Takashima Y."/>
            <person name="Narisawa K."/>
            <person name="Ohta H."/>
        </authorList>
    </citation>
    <scope>NUCLEOTIDE SEQUENCE [LARGE SCALE GENOMIC DNA]</scope>
    <source>
        <strain evidence="2 3">B1-EB</strain>
    </source>
</reference>
<dbReference type="KEGG" id="mcys:MCB1EB_1285"/>
<protein>
    <submittedName>
        <fullName evidence="2">Protein containing DUF1376</fullName>
    </submittedName>
</protein>
<evidence type="ECO:0000313" key="2">
    <source>
        <dbReference type="EMBL" id="BBE09446.1"/>
    </source>
</evidence>
<dbReference type="AlphaFoldDB" id="A0A2Z6EVM9"/>
<evidence type="ECO:0000256" key="1">
    <source>
        <dbReference type="SAM" id="MobiDB-lite"/>
    </source>
</evidence>
<dbReference type="RefSeq" id="WP_052393592.1">
    <property type="nucleotide sequence ID" value="NZ_AP018150.1"/>
</dbReference>
<feature type="region of interest" description="Disordered" evidence="1">
    <location>
        <begin position="133"/>
        <end position="159"/>
    </location>
</feature>
<dbReference type="Proteomes" id="UP000282597">
    <property type="component" value="Chromosome"/>
</dbReference>
<feature type="compositionally biased region" description="Basic and acidic residues" evidence="1">
    <location>
        <begin position="146"/>
        <end position="159"/>
    </location>
</feature>
<evidence type="ECO:0000313" key="3">
    <source>
        <dbReference type="Proteomes" id="UP000282597"/>
    </source>
</evidence>
<organism evidence="2 3">
    <name type="scientific">Mycoavidus cysteinexigens</name>
    <dbReference type="NCBI Taxonomy" id="1553431"/>
    <lineage>
        <taxon>Bacteria</taxon>
        <taxon>Pseudomonadati</taxon>
        <taxon>Pseudomonadota</taxon>
        <taxon>Betaproteobacteria</taxon>
        <taxon>Burkholderiales</taxon>
        <taxon>Burkholderiaceae</taxon>
        <taxon>Mycoavidus</taxon>
    </lineage>
</organism>
<sequence length="268" mass="30311">MSQKPNIWMPLYIADYLADTTRLTTEQHGAYLLLIMDYWRNGALPDDDAALANITRLSLSHWKKQRGVLSRLFQVGHDEWRHKRIDTELERVARNSVKHTERARKAATKRWSKQSLEDATSNACSNASAMLDECPSQSHSYSPSSSKKEGDKSPSTPRAREKLAVTLPDWLAKEDWLAFAEHRKRLKAPMSEVAQVRAIAELSRLRDNGHDPSAVLNQSIVNGWKGLFDLKRHEAHGFNRQAMLEARNAQACLEAKALIFGESADAIL</sequence>
<dbReference type="EMBL" id="AP018150">
    <property type="protein sequence ID" value="BBE09446.1"/>
    <property type="molecule type" value="Genomic_DNA"/>
</dbReference>
<name>A0A2Z6EVM9_9BURK</name>
<gene>
    <name evidence="2" type="ORF">MCB1EB_1285</name>
</gene>
<accession>A0A2Z6EVM9</accession>
<feature type="region of interest" description="Disordered" evidence="1">
    <location>
        <begin position="98"/>
        <end position="117"/>
    </location>
</feature>
<keyword evidence="3" id="KW-1185">Reference proteome</keyword>
<feature type="compositionally biased region" description="Low complexity" evidence="1">
    <location>
        <begin position="136"/>
        <end position="145"/>
    </location>
</feature>
<dbReference type="InterPro" id="IPR010781">
    <property type="entry name" value="DUF1376"/>
</dbReference>
<proteinExistence type="predicted"/>